<name>A0A9D4PDV1_RHISA</name>
<dbReference type="Proteomes" id="UP000821837">
    <property type="component" value="Unassembled WGS sequence"/>
</dbReference>
<dbReference type="AlphaFoldDB" id="A0A9D4PDV1"/>
<dbReference type="EMBL" id="JABSTV010001255">
    <property type="protein sequence ID" value="KAH7936356.1"/>
    <property type="molecule type" value="Genomic_DNA"/>
</dbReference>
<evidence type="ECO:0000313" key="2">
    <source>
        <dbReference type="Proteomes" id="UP000821837"/>
    </source>
</evidence>
<proteinExistence type="predicted"/>
<reference evidence="1" key="1">
    <citation type="journal article" date="2020" name="Cell">
        <title>Large-Scale Comparative Analyses of Tick Genomes Elucidate Their Genetic Diversity and Vector Capacities.</title>
        <authorList>
            <consortium name="Tick Genome and Microbiome Consortium (TIGMIC)"/>
            <person name="Jia N."/>
            <person name="Wang J."/>
            <person name="Shi W."/>
            <person name="Du L."/>
            <person name="Sun Y."/>
            <person name="Zhan W."/>
            <person name="Jiang J.F."/>
            <person name="Wang Q."/>
            <person name="Zhang B."/>
            <person name="Ji P."/>
            <person name="Bell-Sakyi L."/>
            <person name="Cui X.M."/>
            <person name="Yuan T.T."/>
            <person name="Jiang B.G."/>
            <person name="Yang W.F."/>
            <person name="Lam T.T."/>
            <person name="Chang Q.C."/>
            <person name="Ding S.J."/>
            <person name="Wang X.J."/>
            <person name="Zhu J.G."/>
            <person name="Ruan X.D."/>
            <person name="Zhao L."/>
            <person name="Wei J.T."/>
            <person name="Ye R.Z."/>
            <person name="Que T.C."/>
            <person name="Du C.H."/>
            <person name="Zhou Y.H."/>
            <person name="Cheng J.X."/>
            <person name="Dai P.F."/>
            <person name="Guo W.B."/>
            <person name="Han X.H."/>
            <person name="Huang E.J."/>
            <person name="Li L.F."/>
            <person name="Wei W."/>
            <person name="Gao Y.C."/>
            <person name="Liu J.Z."/>
            <person name="Shao H.Z."/>
            <person name="Wang X."/>
            <person name="Wang C.C."/>
            <person name="Yang T.C."/>
            <person name="Huo Q.B."/>
            <person name="Li W."/>
            <person name="Chen H.Y."/>
            <person name="Chen S.E."/>
            <person name="Zhou L.G."/>
            <person name="Ni X.B."/>
            <person name="Tian J.H."/>
            <person name="Sheng Y."/>
            <person name="Liu T."/>
            <person name="Pan Y.S."/>
            <person name="Xia L.Y."/>
            <person name="Li J."/>
            <person name="Zhao F."/>
            <person name="Cao W.C."/>
        </authorList>
    </citation>
    <scope>NUCLEOTIDE SEQUENCE</scope>
    <source>
        <strain evidence="1">Rsan-2018</strain>
    </source>
</reference>
<sequence length="80" mass="8966">MIRVFSDSGVCSYWSLPASVPRSHHLLSGHGRTRRLCCPSIMRWDYSGPQINLSSEHPGLRTSCPAVDRINKHRGFQSAT</sequence>
<gene>
    <name evidence="1" type="ORF">HPB52_021562</name>
</gene>
<keyword evidence="2" id="KW-1185">Reference proteome</keyword>
<comment type="caution">
    <text evidence="1">The sequence shown here is derived from an EMBL/GenBank/DDBJ whole genome shotgun (WGS) entry which is preliminary data.</text>
</comment>
<protein>
    <submittedName>
        <fullName evidence="1">Uncharacterized protein</fullName>
    </submittedName>
</protein>
<reference evidence="1" key="2">
    <citation type="submission" date="2021-09" db="EMBL/GenBank/DDBJ databases">
        <authorList>
            <person name="Jia N."/>
            <person name="Wang J."/>
            <person name="Shi W."/>
            <person name="Du L."/>
            <person name="Sun Y."/>
            <person name="Zhan W."/>
            <person name="Jiang J."/>
            <person name="Wang Q."/>
            <person name="Zhang B."/>
            <person name="Ji P."/>
            <person name="Sakyi L.B."/>
            <person name="Cui X."/>
            <person name="Yuan T."/>
            <person name="Jiang B."/>
            <person name="Yang W."/>
            <person name="Lam T.T.-Y."/>
            <person name="Chang Q."/>
            <person name="Ding S."/>
            <person name="Wang X."/>
            <person name="Zhu J."/>
            <person name="Ruan X."/>
            <person name="Zhao L."/>
            <person name="Wei J."/>
            <person name="Que T."/>
            <person name="Du C."/>
            <person name="Cheng J."/>
            <person name="Dai P."/>
            <person name="Han X."/>
            <person name="Huang E."/>
            <person name="Gao Y."/>
            <person name="Liu J."/>
            <person name="Shao H."/>
            <person name="Ye R."/>
            <person name="Li L."/>
            <person name="Wei W."/>
            <person name="Wang X."/>
            <person name="Wang C."/>
            <person name="Huo Q."/>
            <person name="Li W."/>
            <person name="Guo W."/>
            <person name="Chen H."/>
            <person name="Chen S."/>
            <person name="Zhou L."/>
            <person name="Zhou L."/>
            <person name="Ni X."/>
            <person name="Tian J."/>
            <person name="Zhou Y."/>
            <person name="Sheng Y."/>
            <person name="Liu T."/>
            <person name="Pan Y."/>
            <person name="Xia L."/>
            <person name="Li J."/>
            <person name="Zhao F."/>
            <person name="Cao W."/>
        </authorList>
    </citation>
    <scope>NUCLEOTIDE SEQUENCE</scope>
    <source>
        <strain evidence="1">Rsan-2018</strain>
        <tissue evidence="1">Larvae</tissue>
    </source>
</reference>
<evidence type="ECO:0000313" key="1">
    <source>
        <dbReference type="EMBL" id="KAH7936356.1"/>
    </source>
</evidence>
<accession>A0A9D4PDV1</accession>
<organism evidence="1 2">
    <name type="scientific">Rhipicephalus sanguineus</name>
    <name type="common">Brown dog tick</name>
    <name type="synonym">Ixodes sanguineus</name>
    <dbReference type="NCBI Taxonomy" id="34632"/>
    <lineage>
        <taxon>Eukaryota</taxon>
        <taxon>Metazoa</taxon>
        <taxon>Ecdysozoa</taxon>
        <taxon>Arthropoda</taxon>
        <taxon>Chelicerata</taxon>
        <taxon>Arachnida</taxon>
        <taxon>Acari</taxon>
        <taxon>Parasitiformes</taxon>
        <taxon>Ixodida</taxon>
        <taxon>Ixodoidea</taxon>
        <taxon>Ixodidae</taxon>
        <taxon>Rhipicephalinae</taxon>
        <taxon>Rhipicephalus</taxon>
        <taxon>Rhipicephalus</taxon>
    </lineage>
</organism>